<protein>
    <submittedName>
        <fullName evidence="2">YwdI family protein</fullName>
    </submittedName>
</protein>
<evidence type="ECO:0000256" key="1">
    <source>
        <dbReference type="SAM" id="MobiDB-lite"/>
    </source>
</evidence>
<evidence type="ECO:0000313" key="3">
    <source>
        <dbReference type="Proteomes" id="UP001556040"/>
    </source>
</evidence>
<name>A0ABV3Q0N7_9BACL</name>
<keyword evidence="3" id="KW-1185">Reference proteome</keyword>
<dbReference type="Pfam" id="PF17261">
    <property type="entry name" value="DUF5327"/>
    <property type="match status" value="1"/>
</dbReference>
<reference evidence="2 3" key="1">
    <citation type="journal article" date="1979" name="Int. J. Syst. Evol. Microbiol.">
        <title>Bacillus globisporus subsp. marinus subsp. nov.</title>
        <authorList>
            <person name="Liu H."/>
        </authorList>
    </citation>
    <scope>NUCLEOTIDE SEQUENCE [LARGE SCALE GENOMIC DNA]</scope>
    <source>
        <strain evidence="2 3">DSM 1297</strain>
    </source>
</reference>
<dbReference type="RefSeq" id="WP_367778256.1">
    <property type="nucleotide sequence ID" value="NZ_JBFMIA010000002.1"/>
</dbReference>
<feature type="region of interest" description="Disordered" evidence="1">
    <location>
        <begin position="70"/>
        <end position="106"/>
    </location>
</feature>
<proteinExistence type="predicted"/>
<accession>A0ABV3Q0N7</accession>
<dbReference type="Proteomes" id="UP001556040">
    <property type="component" value="Unassembled WGS sequence"/>
</dbReference>
<feature type="compositionally biased region" description="Basic and acidic residues" evidence="1">
    <location>
        <begin position="87"/>
        <end position="96"/>
    </location>
</feature>
<dbReference type="InterPro" id="IPR035218">
    <property type="entry name" value="DUF5327"/>
</dbReference>
<evidence type="ECO:0000313" key="2">
    <source>
        <dbReference type="EMBL" id="MEW9500909.1"/>
    </source>
</evidence>
<dbReference type="EMBL" id="JBFMIA010000002">
    <property type="protein sequence ID" value="MEW9500909.1"/>
    <property type="molecule type" value="Genomic_DNA"/>
</dbReference>
<organism evidence="2 3">
    <name type="scientific">Jeotgalibacillus marinus</name>
    <dbReference type="NCBI Taxonomy" id="86667"/>
    <lineage>
        <taxon>Bacteria</taxon>
        <taxon>Bacillati</taxon>
        <taxon>Bacillota</taxon>
        <taxon>Bacilli</taxon>
        <taxon>Bacillales</taxon>
        <taxon>Caryophanaceae</taxon>
        <taxon>Jeotgalibacillus</taxon>
    </lineage>
</organism>
<comment type="caution">
    <text evidence="2">The sequence shown here is derived from an EMBL/GenBank/DDBJ whole genome shotgun (WGS) entry which is preliminary data.</text>
</comment>
<gene>
    <name evidence="2" type="ORF">AB1471_03720</name>
</gene>
<sequence length="106" mass="11750">MSISYEQLLMKIEQEVGQAKLARSSQMREHLHSIRTLCDLALEDQGEGKSLRGMAGQELGRIQSNVVGNVQSANVYQPPEQPTVSVPRDKPMKMDDGSNGDSLFDF</sequence>